<evidence type="ECO:0008006" key="3">
    <source>
        <dbReference type="Google" id="ProtNLM"/>
    </source>
</evidence>
<evidence type="ECO:0000313" key="1">
    <source>
        <dbReference type="EMBL" id="SDW29256.1"/>
    </source>
</evidence>
<dbReference type="EMBL" id="FNNE01000002">
    <property type="protein sequence ID" value="SDW29256.1"/>
    <property type="molecule type" value="Genomic_DNA"/>
</dbReference>
<dbReference type="Proteomes" id="UP000199675">
    <property type="component" value="Unassembled WGS sequence"/>
</dbReference>
<dbReference type="STRING" id="488533.SAMN04487960_10292"/>
<gene>
    <name evidence="1" type="ORF">SAMN04487960_10292</name>
</gene>
<keyword evidence="2" id="KW-1185">Reference proteome</keyword>
<dbReference type="SUPFAM" id="SSF55961">
    <property type="entry name" value="Bet v1-like"/>
    <property type="match status" value="1"/>
</dbReference>
<accession>A0A1H2SC88</accession>
<dbReference type="InterPro" id="IPR023393">
    <property type="entry name" value="START-like_dom_sf"/>
</dbReference>
<protein>
    <recommendedName>
        <fullName evidence="3">Polyketide cyclase / dehydrase and lipid transport</fullName>
    </recommendedName>
</protein>
<proteinExistence type="predicted"/>
<dbReference type="AlphaFoldDB" id="A0A1H2SC88"/>
<dbReference type="Gene3D" id="3.30.530.20">
    <property type="match status" value="1"/>
</dbReference>
<dbReference type="RefSeq" id="WP_091811462.1">
    <property type="nucleotide sequence ID" value="NZ_FNNE01000002.1"/>
</dbReference>
<evidence type="ECO:0000313" key="2">
    <source>
        <dbReference type="Proteomes" id="UP000199675"/>
    </source>
</evidence>
<organism evidence="1 2">
    <name type="scientific">Marinobacter mobilis</name>
    <dbReference type="NCBI Taxonomy" id="488533"/>
    <lineage>
        <taxon>Bacteria</taxon>
        <taxon>Pseudomonadati</taxon>
        <taxon>Pseudomonadota</taxon>
        <taxon>Gammaproteobacteria</taxon>
        <taxon>Pseudomonadales</taxon>
        <taxon>Marinobacteraceae</taxon>
        <taxon>Marinobacter</taxon>
    </lineage>
</organism>
<name>A0A1H2SC88_9GAMM</name>
<sequence length="153" mass="17498">MTVINIHSQTEVSIQADHDTVFEYLLDTQKTVSHYPTLERLEQLQDNQWLWRLREINAKGFSHQIVYGVEYSNDPASGQILWQPLPGLGNSQIHGAFQLKSLGQHTQVHLEVRGALDIPVPRLLKSMAKPFVEREFESQVHTFANNLRVAISN</sequence>
<reference evidence="1 2" key="1">
    <citation type="submission" date="2016-10" db="EMBL/GenBank/DDBJ databases">
        <authorList>
            <person name="de Groot N.N."/>
        </authorList>
    </citation>
    <scope>NUCLEOTIDE SEQUENCE [LARGE SCALE GENOMIC DNA]</scope>
    <source>
        <strain evidence="1 2">CGMCC 1.7059</strain>
    </source>
</reference>